<keyword evidence="1" id="KW-0732">Signal</keyword>
<keyword evidence="3" id="KW-1185">Reference proteome</keyword>
<organism evidence="2 3">
    <name type="scientific">Flavobacterium granuli</name>
    <dbReference type="NCBI Taxonomy" id="280093"/>
    <lineage>
        <taxon>Bacteria</taxon>
        <taxon>Pseudomonadati</taxon>
        <taxon>Bacteroidota</taxon>
        <taxon>Flavobacteriia</taxon>
        <taxon>Flavobacteriales</taxon>
        <taxon>Flavobacteriaceae</taxon>
        <taxon>Flavobacterium</taxon>
    </lineage>
</organism>
<feature type="chain" id="PRO_5046039196" evidence="1">
    <location>
        <begin position="20"/>
        <end position="287"/>
    </location>
</feature>
<sequence>MKKIFLLFALIFAFQFCYSQENEINKDTISLKEVLIKKGSNRKEMKAIIKKIKYNLRENYNLGSINYLMNHFSIKDDSDTLVNSKTIKKLEIKVLSQFNIHSMLIDDPKKSFDIDTSPYARFEPNISNNDHLLSLSIFYNSLHVNDFDFFDMSRDYKYKISKEGDVTTVTFIATRFYSGYFSFNNINYNLIRIAFKNTKPYDYYSWGYQGISSESGFEFESQWKYNKVTVLLDFIETDKGRLLLKKMDAMEELTQFEFKRHLSNSKRVIDQDRNIKFYTTLSMRILD</sequence>
<feature type="signal peptide" evidence="1">
    <location>
        <begin position="1"/>
        <end position="19"/>
    </location>
</feature>
<protein>
    <submittedName>
        <fullName evidence="2">Uncharacterized protein</fullName>
    </submittedName>
</protein>
<evidence type="ECO:0000256" key="1">
    <source>
        <dbReference type="SAM" id="SignalP"/>
    </source>
</evidence>
<dbReference type="Proteomes" id="UP001261871">
    <property type="component" value="Unassembled WGS sequence"/>
</dbReference>
<accession>A0ABU1S6A7</accession>
<dbReference type="EMBL" id="JAVDTX010000005">
    <property type="protein sequence ID" value="MDR6845674.1"/>
    <property type="molecule type" value="Genomic_DNA"/>
</dbReference>
<reference evidence="2 3" key="1">
    <citation type="submission" date="2023-07" db="EMBL/GenBank/DDBJ databases">
        <title>Sorghum-associated microbial communities from plants grown in Nebraska, USA.</title>
        <authorList>
            <person name="Schachtman D."/>
        </authorList>
    </citation>
    <scope>NUCLEOTIDE SEQUENCE [LARGE SCALE GENOMIC DNA]</scope>
    <source>
        <strain evidence="2 3">BE124</strain>
    </source>
</reference>
<gene>
    <name evidence="2" type="ORF">J2W95_002384</name>
</gene>
<comment type="caution">
    <text evidence="2">The sequence shown here is derived from an EMBL/GenBank/DDBJ whole genome shotgun (WGS) entry which is preliminary data.</text>
</comment>
<dbReference type="RefSeq" id="WP_310007182.1">
    <property type="nucleotide sequence ID" value="NZ_JAVDTX010000005.1"/>
</dbReference>
<evidence type="ECO:0000313" key="3">
    <source>
        <dbReference type="Proteomes" id="UP001261871"/>
    </source>
</evidence>
<evidence type="ECO:0000313" key="2">
    <source>
        <dbReference type="EMBL" id="MDR6845674.1"/>
    </source>
</evidence>
<name>A0ABU1S6A7_9FLAO</name>
<proteinExistence type="predicted"/>